<gene>
    <name evidence="1" type="ORF">Q9R08_17430</name>
</gene>
<proteinExistence type="predicted"/>
<name>A0ABU0Z5B8_9MICO</name>
<dbReference type="Proteomes" id="UP001235133">
    <property type="component" value="Unassembled WGS sequence"/>
</dbReference>
<protein>
    <submittedName>
        <fullName evidence="1">Glycosyltransferase</fullName>
    </submittedName>
</protein>
<evidence type="ECO:0000313" key="1">
    <source>
        <dbReference type="EMBL" id="MDQ7879778.1"/>
    </source>
</evidence>
<keyword evidence="2" id="KW-1185">Reference proteome</keyword>
<sequence>MTGQDSDPDASGSSTFAHLLAMSDGRGLFEHALLDMPRRDHGYCVDDVARALVVLVRESERAPALDRLVATYLRFLEAAVDVDGQVHNRMDAGGEWTDDAGLGDWWGRALRALGAAAVDLPTASDRKRALIAFHRAASARSPHGRAMAFATLGAADVLSADPGDLSARALLMDGVASIGTPSDDHWAWPEPRLRYANAALPEALLAGGAAMDDPRVVARGLAMLRFLLDVETRGGHLSVTGVGGRGPAQRSVQFDQQPIEVAAIADACARAFDITADPSWRDGVAAAWAWFTGDNDAATPMIDRESGAGFDGLEAGGRNENRGAESTLAALGAYQQAARLGVLERVRR</sequence>
<evidence type="ECO:0000313" key="2">
    <source>
        <dbReference type="Proteomes" id="UP001235133"/>
    </source>
</evidence>
<organism evidence="1 2">
    <name type="scientific">Microbacterium psychrotolerans</name>
    <dbReference type="NCBI Taxonomy" id="3068321"/>
    <lineage>
        <taxon>Bacteria</taxon>
        <taxon>Bacillati</taxon>
        <taxon>Actinomycetota</taxon>
        <taxon>Actinomycetes</taxon>
        <taxon>Micrococcales</taxon>
        <taxon>Microbacteriaceae</taxon>
        <taxon>Microbacterium</taxon>
    </lineage>
</organism>
<dbReference type="RefSeq" id="WP_308869419.1">
    <property type="nucleotide sequence ID" value="NZ_JAVFWO010000005.1"/>
</dbReference>
<comment type="caution">
    <text evidence="1">The sequence shown here is derived from an EMBL/GenBank/DDBJ whole genome shotgun (WGS) entry which is preliminary data.</text>
</comment>
<dbReference type="EMBL" id="JAVFWO010000005">
    <property type="protein sequence ID" value="MDQ7879778.1"/>
    <property type="molecule type" value="Genomic_DNA"/>
</dbReference>
<reference evidence="1 2" key="1">
    <citation type="submission" date="2023-08" db="EMBL/GenBank/DDBJ databases">
        <title>Microbacterium psychrotolerans sp. nov., a psychrotolerant bacterium isolated from soil in Heilongjiang Province, China.</title>
        <authorList>
            <person name="An P."/>
            <person name="Zhao D."/>
            <person name="Xiang H."/>
        </authorList>
    </citation>
    <scope>NUCLEOTIDE SEQUENCE [LARGE SCALE GENOMIC DNA]</scope>
    <source>
        <strain evidence="1 2">QXD-8</strain>
    </source>
</reference>
<accession>A0ABU0Z5B8</accession>